<evidence type="ECO:0000313" key="2">
    <source>
        <dbReference type="Proteomes" id="UP001600650"/>
    </source>
</evidence>
<keyword evidence="2" id="KW-1185">Reference proteome</keyword>
<reference evidence="1 2" key="1">
    <citation type="submission" date="2024-09" db="EMBL/GenBank/DDBJ databases">
        <title>The Natural Products Discovery Center: Release of the First 8490 Sequenced Strains for Exploring Actinobacteria Biosynthetic Diversity.</title>
        <authorList>
            <person name="Kalkreuter E."/>
            <person name="Kautsar S.A."/>
            <person name="Yang D."/>
            <person name="Bader C.D."/>
            <person name="Teijaro C.N."/>
            <person name="Fluegel L."/>
            <person name="Davis C.M."/>
            <person name="Simpson J.R."/>
            <person name="Lauterbach L."/>
            <person name="Steele A.D."/>
            <person name="Gui C."/>
            <person name="Meng S."/>
            <person name="Li G."/>
            <person name="Viehrig K."/>
            <person name="Ye F."/>
            <person name="Su P."/>
            <person name="Kiefer A.F."/>
            <person name="Nichols A."/>
            <person name="Cepeda A.J."/>
            <person name="Yan W."/>
            <person name="Fan B."/>
            <person name="Jiang Y."/>
            <person name="Adhikari A."/>
            <person name="Zheng C.-J."/>
            <person name="Schuster L."/>
            <person name="Cowan T.M."/>
            <person name="Smanski M.J."/>
            <person name="Chevrette M.G."/>
            <person name="De Carvalho L.P.S."/>
            <person name="Shen B."/>
        </authorList>
    </citation>
    <scope>NUCLEOTIDE SEQUENCE [LARGE SCALE GENOMIC DNA]</scope>
    <source>
        <strain evidence="1 2">NPDC057399</strain>
    </source>
</reference>
<comment type="caution">
    <text evidence="1">The sequence shown here is derived from an EMBL/GenBank/DDBJ whole genome shotgun (WGS) entry which is preliminary data.</text>
</comment>
<dbReference type="RefSeq" id="WP_381727124.1">
    <property type="nucleotide sequence ID" value="NZ_JBHVBU010000054.1"/>
</dbReference>
<dbReference type="EMBL" id="JBHVBU010000054">
    <property type="protein sequence ID" value="MFE7965218.1"/>
    <property type="molecule type" value="Genomic_DNA"/>
</dbReference>
<protein>
    <submittedName>
        <fullName evidence="1">Uncharacterized protein</fullName>
    </submittedName>
</protein>
<accession>A0ABW6JIM0</accession>
<evidence type="ECO:0000313" key="1">
    <source>
        <dbReference type="EMBL" id="MFE7965218.1"/>
    </source>
</evidence>
<name>A0ABW6JIM0_STRCE</name>
<gene>
    <name evidence="1" type="ORF">ACFU0X_19670</name>
</gene>
<organism evidence="1 2">
    <name type="scientific">Streptomyces cellulosae</name>
    <dbReference type="NCBI Taxonomy" id="1968"/>
    <lineage>
        <taxon>Bacteria</taxon>
        <taxon>Bacillati</taxon>
        <taxon>Actinomycetota</taxon>
        <taxon>Actinomycetes</taxon>
        <taxon>Kitasatosporales</taxon>
        <taxon>Streptomycetaceae</taxon>
        <taxon>Streptomyces</taxon>
    </lineage>
</organism>
<sequence length="156" mass="17079">MPCYETAAEYEREMRAVALAHAAETACLASGLPCTCTPFTHDPDKRARGLHYRDATTGMLRSALRQVLLDGCRWCGAARYGHCAGYGPRRHGYEQPTDAQTRARAAAGLVRSFDPTDRLPAEPETSCRCDTGDPDAGPCDADDCLIDFYMEVGFPR</sequence>
<dbReference type="Proteomes" id="UP001600650">
    <property type="component" value="Unassembled WGS sequence"/>
</dbReference>
<proteinExistence type="predicted"/>